<evidence type="ECO:0000313" key="3">
    <source>
        <dbReference type="Proteomes" id="UP000092528"/>
    </source>
</evidence>
<keyword evidence="1" id="KW-0812">Transmembrane</keyword>
<proteinExistence type="predicted"/>
<keyword evidence="3" id="KW-1185">Reference proteome</keyword>
<organism evidence="2 3">
    <name type="scientific">Vibrio scophthalmi</name>
    <dbReference type="NCBI Taxonomy" id="45658"/>
    <lineage>
        <taxon>Bacteria</taxon>
        <taxon>Pseudomonadati</taxon>
        <taxon>Pseudomonadota</taxon>
        <taxon>Gammaproteobacteria</taxon>
        <taxon>Vibrionales</taxon>
        <taxon>Vibrionaceae</taxon>
        <taxon>Vibrio</taxon>
    </lineage>
</organism>
<keyword evidence="2" id="KW-0808">Transferase</keyword>
<evidence type="ECO:0000256" key="1">
    <source>
        <dbReference type="SAM" id="Phobius"/>
    </source>
</evidence>
<feature type="transmembrane region" description="Helical" evidence="1">
    <location>
        <begin position="185"/>
        <end position="206"/>
    </location>
</feature>
<dbReference type="Pfam" id="PF01066">
    <property type="entry name" value="CDP-OH_P_transf"/>
    <property type="match status" value="1"/>
</dbReference>
<dbReference type="EMBL" id="CP016415">
    <property type="protein sequence ID" value="ANU39007.1"/>
    <property type="molecule type" value="Genomic_DNA"/>
</dbReference>
<dbReference type="RefSeq" id="WP_065546621.1">
    <property type="nucleotide sequence ID" value="NZ_CP016415.1"/>
</dbReference>
<keyword evidence="1" id="KW-0472">Membrane</keyword>
<feature type="transmembrane region" description="Helical" evidence="1">
    <location>
        <begin position="163"/>
        <end position="179"/>
    </location>
</feature>
<feature type="transmembrane region" description="Helical" evidence="1">
    <location>
        <begin position="37"/>
        <end position="58"/>
    </location>
</feature>
<dbReference type="Gene3D" id="1.20.120.1760">
    <property type="match status" value="1"/>
</dbReference>
<dbReference type="Proteomes" id="UP000092528">
    <property type="component" value="Chromosome 2"/>
</dbReference>
<feature type="transmembrane region" description="Helical" evidence="1">
    <location>
        <begin position="128"/>
        <end position="151"/>
    </location>
</feature>
<dbReference type="GO" id="GO:0008444">
    <property type="term" value="F:CDP-diacylglycerol-glycerol-3-phosphate 3-phosphatidyltransferase activity"/>
    <property type="evidence" value="ECO:0007669"/>
    <property type="project" value="UniProtKB-EC"/>
</dbReference>
<keyword evidence="1" id="KW-1133">Transmembrane helix</keyword>
<dbReference type="GeneID" id="96874175"/>
<sequence length="241" mass="26543">MENQEESNRRPLAVRNISITKRIAVWLSQKNITPNQISLMSIVFAVVGFAFAAGYHFWPAPVWLVLFALMIQMRLLCNLFDGMVAVEGGKKTPAGELFNDVPDRIADPLLIVAAGLVAYSAFAMPLAWVAALLAVLSAYIRVLGVSMDCPADFRGPMAKQHRMALLTVTLLVMAINQWFDLLPNVGLYLMDIALATMVIGCAFTCWRRLAFIFTTKEQQAQAASVAASEPLSEPLNEKTHD</sequence>
<dbReference type="GO" id="GO:0016020">
    <property type="term" value="C:membrane"/>
    <property type="evidence" value="ECO:0007669"/>
    <property type="project" value="InterPro"/>
</dbReference>
<evidence type="ECO:0000313" key="2">
    <source>
        <dbReference type="EMBL" id="ANU39007.1"/>
    </source>
</evidence>
<dbReference type="STRING" id="45658.VSVS12_03274"/>
<name>A0A1C7FH18_9VIBR</name>
<dbReference type="InterPro" id="IPR000462">
    <property type="entry name" value="CDP-OH_P_trans"/>
</dbReference>
<dbReference type="PATRIC" id="fig|45658.7.peg.3938"/>
<dbReference type="GO" id="GO:0008654">
    <property type="term" value="P:phospholipid biosynthetic process"/>
    <property type="evidence" value="ECO:0007669"/>
    <property type="project" value="InterPro"/>
</dbReference>
<gene>
    <name evidence="2" type="ORF">VSVS05_03971</name>
</gene>
<dbReference type="EC" id="2.7.8.5" evidence="2"/>
<protein>
    <submittedName>
        <fullName evidence="2">CDP-diacylglycerol--glycerol-3-phosphate 3-phosphatidyltransferase</fullName>
        <ecNumber evidence="2">2.7.8.5</ecNumber>
    </submittedName>
</protein>
<reference evidence="2 3" key="1">
    <citation type="submission" date="2016-07" db="EMBL/GenBank/DDBJ databases">
        <title>Genome sequencing of Vibrio scophthalmi strain VS-05, an isolated from Paralichthys olivaceus.</title>
        <authorList>
            <person name="Han H.-J."/>
        </authorList>
    </citation>
    <scope>NUCLEOTIDE SEQUENCE [LARGE SCALE GENOMIC DNA]</scope>
    <source>
        <strain evidence="2 3">VS-05</strain>
    </source>
</reference>
<accession>A0A1C7FH18</accession>
<dbReference type="AlphaFoldDB" id="A0A1C7FH18"/>
<dbReference type="InterPro" id="IPR043130">
    <property type="entry name" value="CDP-OH_PTrfase_TM_dom"/>
</dbReference>